<feature type="domain" description="Ubiquitin-like" evidence="2">
    <location>
        <begin position="94"/>
        <end position="146"/>
    </location>
</feature>
<evidence type="ECO:0000259" key="2">
    <source>
        <dbReference type="Pfam" id="PF00240"/>
    </source>
</evidence>
<evidence type="ECO:0000259" key="3">
    <source>
        <dbReference type="Pfam" id="PF02179"/>
    </source>
</evidence>
<dbReference type="InterPro" id="IPR036533">
    <property type="entry name" value="BAG_dom_sf"/>
</dbReference>
<evidence type="ECO:0000256" key="1">
    <source>
        <dbReference type="SAM" id="MobiDB-lite"/>
    </source>
</evidence>
<dbReference type="Gene3D" id="1.20.58.120">
    <property type="entry name" value="BAG domain"/>
    <property type="match status" value="1"/>
</dbReference>
<feature type="domain" description="BAG" evidence="3">
    <location>
        <begin position="282"/>
        <end position="359"/>
    </location>
</feature>
<evidence type="ECO:0008006" key="6">
    <source>
        <dbReference type="Google" id="ProtNLM"/>
    </source>
</evidence>
<dbReference type="SUPFAM" id="SSF54236">
    <property type="entry name" value="Ubiquitin-like"/>
    <property type="match status" value="1"/>
</dbReference>
<dbReference type="InterPro" id="IPR029071">
    <property type="entry name" value="Ubiquitin-like_domsf"/>
</dbReference>
<accession>A0AA39CHE1</accession>
<evidence type="ECO:0000313" key="5">
    <source>
        <dbReference type="Proteomes" id="UP001172673"/>
    </source>
</evidence>
<organism evidence="4 5">
    <name type="scientific">Cladophialophora chaetospira</name>
    <dbReference type="NCBI Taxonomy" id="386627"/>
    <lineage>
        <taxon>Eukaryota</taxon>
        <taxon>Fungi</taxon>
        <taxon>Dikarya</taxon>
        <taxon>Ascomycota</taxon>
        <taxon>Pezizomycotina</taxon>
        <taxon>Eurotiomycetes</taxon>
        <taxon>Chaetothyriomycetidae</taxon>
        <taxon>Chaetothyriales</taxon>
        <taxon>Herpotrichiellaceae</taxon>
        <taxon>Cladophialophora</taxon>
    </lineage>
</organism>
<dbReference type="InterPro" id="IPR003103">
    <property type="entry name" value="BAG_domain"/>
</dbReference>
<dbReference type="EMBL" id="JAPDRK010000010">
    <property type="protein sequence ID" value="KAJ9608369.1"/>
    <property type="molecule type" value="Genomic_DNA"/>
</dbReference>
<comment type="caution">
    <text evidence="4">The sequence shown here is derived from an EMBL/GenBank/DDBJ whole genome shotgun (WGS) entry which is preliminary data.</text>
</comment>
<feature type="compositionally biased region" description="Polar residues" evidence="1">
    <location>
        <begin position="193"/>
        <end position="205"/>
    </location>
</feature>
<sequence>MSSYGGGYIAYGGSRNGGSPYTSNVVDPYARNLSNHFEYIDADQGMLQDNHRHSVYKPHDTHHPLEDPDEPDVVLVRHMAQMLQIEFPPYSISEETAYVGQLRDKVARHLQTDPRRIRLLYKKRDLKHDSLPLRKYNVKQNSEVTAIKTEGYLDYSDKDSHSSSGEDVPETNPRRRPRAPSSVRHRSDENLPRVQQPSSTSSTFLHPNGHIPSGAAAERQSRPSLKPEFDDRPIRREPSRSRGTSPHPQTSQTAPPRPAPSSTPIPTSLPKADPKTPLGQLQTLSDTFHEQWLPLCRKFMTNPPSSLADREKEHRRISESVMTHIILKADAVEVDSQDARGFRKGLLHDVHEAMKRIDAVAKA</sequence>
<feature type="region of interest" description="Disordered" evidence="1">
    <location>
        <begin position="149"/>
        <end position="280"/>
    </location>
</feature>
<dbReference type="Pfam" id="PF00240">
    <property type="entry name" value="ubiquitin"/>
    <property type="match status" value="1"/>
</dbReference>
<protein>
    <recommendedName>
        <fullName evidence="6">BAG domain-containing protein</fullName>
    </recommendedName>
</protein>
<dbReference type="GO" id="GO:0051087">
    <property type="term" value="F:protein-folding chaperone binding"/>
    <property type="evidence" value="ECO:0007669"/>
    <property type="project" value="InterPro"/>
</dbReference>
<name>A0AA39CHE1_9EURO</name>
<dbReference type="SUPFAM" id="SSF63491">
    <property type="entry name" value="BAG domain"/>
    <property type="match status" value="1"/>
</dbReference>
<gene>
    <name evidence="4" type="ORF">H2200_007357</name>
</gene>
<dbReference type="Pfam" id="PF02179">
    <property type="entry name" value="BAG"/>
    <property type="match status" value="1"/>
</dbReference>
<keyword evidence="5" id="KW-1185">Reference proteome</keyword>
<proteinExistence type="predicted"/>
<dbReference type="InterPro" id="IPR000626">
    <property type="entry name" value="Ubiquitin-like_dom"/>
</dbReference>
<dbReference type="CDD" id="cd17039">
    <property type="entry name" value="Ubl_ubiquitin_like"/>
    <property type="match status" value="1"/>
</dbReference>
<reference evidence="4" key="1">
    <citation type="submission" date="2022-10" db="EMBL/GenBank/DDBJ databases">
        <title>Culturing micro-colonial fungi from biological soil crusts in the Mojave desert and describing Neophaeococcomyces mojavensis, and introducing the new genera and species Taxawa tesnikishii.</title>
        <authorList>
            <person name="Kurbessoian T."/>
            <person name="Stajich J.E."/>
        </authorList>
    </citation>
    <scope>NUCLEOTIDE SEQUENCE</scope>
    <source>
        <strain evidence="4">TK_41</strain>
    </source>
</reference>
<dbReference type="Gene3D" id="3.10.20.90">
    <property type="entry name" value="Phosphatidylinositol 3-kinase Catalytic Subunit, Chain A, domain 1"/>
    <property type="match status" value="1"/>
</dbReference>
<feature type="compositionally biased region" description="Basic and acidic residues" evidence="1">
    <location>
        <begin position="219"/>
        <end position="240"/>
    </location>
</feature>
<dbReference type="AlphaFoldDB" id="A0AA39CHE1"/>
<dbReference type="Proteomes" id="UP001172673">
    <property type="component" value="Unassembled WGS sequence"/>
</dbReference>
<evidence type="ECO:0000313" key="4">
    <source>
        <dbReference type="EMBL" id="KAJ9608369.1"/>
    </source>
</evidence>